<evidence type="ECO:0000313" key="3">
    <source>
        <dbReference type="EMBL" id="GIO37969.1"/>
    </source>
</evidence>
<name>A0A919XS10_9BACL</name>
<keyword evidence="2" id="KW-0812">Transmembrane</keyword>
<keyword evidence="2" id="KW-0472">Membrane</keyword>
<evidence type="ECO:0000313" key="4">
    <source>
        <dbReference type="Proteomes" id="UP000681162"/>
    </source>
</evidence>
<accession>A0A919XS10</accession>
<keyword evidence="2" id="KW-1133">Transmembrane helix</keyword>
<gene>
    <name evidence="3" type="ORF">J41TS12_28300</name>
</gene>
<organism evidence="3 4">
    <name type="scientific">Paenibacillus antibioticophila</name>
    <dbReference type="NCBI Taxonomy" id="1274374"/>
    <lineage>
        <taxon>Bacteria</taxon>
        <taxon>Bacillati</taxon>
        <taxon>Bacillota</taxon>
        <taxon>Bacilli</taxon>
        <taxon>Bacillales</taxon>
        <taxon>Paenibacillaceae</taxon>
        <taxon>Paenibacillus</taxon>
    </lineage>
</organism>
<feature type="transmembrane region" description="Helical" evidence="2">
    <location>
        <begin position="220"/>
        <end position="236"/>
    </location>
</feature>
<feature type="region of interest" description="Disordered" evidence="1">
    <location>
        <begin position="265"/>
        <end position="304"/>
    </location>
</feature>
<dbReference type="RefSeq" id="WP_212940183.1">
    <property type="nucleotide sequence ID" value="NZ_BORR01000009.1"/>
</dbReference>
<dbReference type="Proteomes" id="UP000681162">
    <property type="component" value="Unassembled WGS sequence"/>
</dbReference>
<reference evidence="3 4" key="1">
    <citation type="submission" date="2021-03" db="EMBL/GenBank/DDBJ databases">
        <title>Antimicrobial resistance genes in bacteria isolated from Japanese honey, and their potential for conferring macrolide and lincosamide resistance in the American foulbrood pathogen Paenibacillus larvae.</title>
        <authorList>
            <person name="Okamoto M."/>
            <person name="Kumagai M."/>
            <person name="Kanamori H."/>
            <person name="Takamatsu D."/>
        </authorList>
    </citation>
    <scope>NUCLEOTIDE SEQUENCE [LARGE SCALE GENOMIC DNA]</scope>
    <source>
        <strain evidence="3 4">J41TS12</strain>
    </source>
</reference>
<dbReference type="AlphaFoldDB" id="A0A919XS10"/>
<evidence type="ECO:0000256" key="2">
    <source>
        <dbReference type="SAM" id="Phobius"/>
    </source>
</evidence>
<feature type="transmembrane region" description="Helical" evidence="2">
    <location>
        <begin position="242"/>
        <end position="261"/>
    </location>
</feature>
<dbReference type="EMBL" id="BORR01000009">
    <property type="protein sequence ID" value="GIO37969.1"/>
    <property type="molecule type" value="Genomic_DNA"/>
</dbReference>
<proteinExistence type="predicted"/>
<evidence type="ECO:0000256" key="1">
    <source>
        <dbReference type="SAM" id="MobiDB-lite"/>
    </source>
</evidence>
<feature type="transmembrane region" description="Helical" evidence="2">
    <location>
        <begin position="154"/>
        <end position="175"/>
    </location>
</feature>
<keyword evidence="4" id="KW-1185">Reference proteome</keyword>
<feature type="transmembrane region" description="Helical" evidence="2">
    <location>
        <begin position="12"/>
        <end position="35"/>
    </location>
</feature>
<sequence length="304" mass="33839">MSLSESMDSLVFFGMSWIGILASVTGLLIIYGVTLKFSTERERRRIDRIGATLKLYASAESALISALEQNILTREDRQILFDRLLACRSAPYITTDLLMQISACAEEPDPARLPLLLKTLQRECERLCTERDKLLHRSESPGWGYALWKTIRPAVPFGFAIAILVLLRRLSFLIYEVSVSPSTSLLELVNPWSEFGSAVFSLILLYPAVMGGNRPNVGSVLLRLWSVLIAALYLLNLLGESFAPYILVLQLLLFLAGFRLTGSKPRKSRPFAGHYQKDSKELLSPGTAESDAPFTSYPSDSNNA</sequence>
<comment type="caution">
    <text evidence="3">The sequence shown here is derived from an EMBL/GenBank/DDBJ whole genome shotgun (WGS) entry which is preliminary data.</text>
</comment>
<protein>
    <submittedName>
        <fullName evidence="3">Uncharacterized protein</fullName>
    </submittedName>
</protein>
<feature type="transmembrane region" description="Helical" evidence="2">
    <location>
        <begin position="195"/>
        <end position="213"/>
    </location>
</feature>